<dbReference type="GO" id="GO:0046820">
    <property type="term" value="F:4-amino-4-deoxychorismate synthase activity"/>
    <property type="evidence" value="ECO:0007669"/>
    <property type="project" value="TreeGrafter"/>
</dbReference>
<dbReference type="InterPro" id="IPR036038">
    <property type="entry name" value="Aminotransferase-like"/>
</dbReference>
<feature type="domain" description="Chorismate-utilising enzyme C-terminal" evidence="1">
    <location>
        <begin position="3"/>
        <end position="157"/>
    </location>
</feature>
<name>A0A9X1V958_9BACL</name>
<dbReference type="Pfam" id="PF00425">
    <property type="entry name" value="Chorismate_bind"/>
    <property type="match status" value="1"/>
</dbReference>
<dbReference type="InterPro" id="IPR019999">
    <property type="entry name" value="Anth_synth_I-like"/>
</dbReference>
<evidence type="ECO:0000259" key="1">
    <source>
        <dbReference type="Pfam" id="PF00425"/>
    </source>
</evidence>
<sequence length="375" mass="42298">MASWLAFSEKNRAENVMIVDLLRNDLSKIEGVSTVEVPLLFEVEQYKTVYQMTSTVTATMEESTTVIDVLKALFPSASITGAPKIRTMGIIAQLEQHPRGIYCGTVGIMEPNGHAMFNVAIRTCVIDAQTGLAEYGVGGGVTWDSTTDGEYVEALTKAELLGKTDTPFDLLETLRLDHGEYTLFERHMARLATTAQFFNIGLDLEMVVDRLKEHARHYPSMKRKVRLLVSQSGEVRVESGVLHELTGFAQKVAVARNPILKNNLFLYHKTTRREMYQYDQHEYPGVFDVVLWNEDREVTECTNGNIVVELDGRMLTPARSCGLLAGTFRAQLLDEGILEEIVLHRSDLERVTKMWMINSVRGWVPIELIDESIFF</sequence>
<dbReference type="Gene3D" id="3.30.470.10">
    <property type="match status" value="1"/>
</dbReference>
<dbReference type="Proteomes" id="UP001139263">
    <property type="component" value="Unassembled WGS sequence"/>
</dbReference>
<proteinExistence type="predicted"/>
<dbReference type="GO" id="GO:0008909">
    <property type="term" value="F:isochorismate synthase activity"/>
    <property type="evidence" value="ECO:0007669"/>
    <property type="project" value="UniProtKB-EC"/>
</dbReference>
<dbReference type="PANTHER" id="PTHR11236:SF50">
    <property type="entry name" value="AMINODEOXYCHORISMATE SYNTHASE COMPONENT 1"/>
    <property type="match status" value="1"/>
</dbReference>
<dbReference type="InterPro" id="IPR001544">
    <property type="entry name" value="Aminotrans_IV"/>
</dbReference>
<keyword evidence="3" id="KW-1185">Reference proteome</keyword>
<dbReference type="EMBL" id="JALBUF010000001">
    <property type="protein sequence ID" value="MCI0182398.1"/>
    <property type="molecule type" value="Genomic_DNA"/>
</dbReference>
<comment type="caution">
    <text evidence="2">The sequence shown here is derived from an EMBL/GenBank/DDBJ whole genome shotgun (WGS) entry which is preliminary data.</text>
</comment>
<dbReference type="GO" id="GO:0000162">
    <property type="term" value="P:L-tryptophan biosynthetic process"/>
    <property type="evidence" value="ECO:0007669"/>
    <property type="project" value="TreeGrafter"/>
</dbReference>
<dbReference type="AlphaFoldDB" id="A0A9X1V958"/>
<dbReference type="InterPro" id="IPR005801">
    <property type="entry name" value="ADC_synthase"/>
</dbReference>
<dbReference type="InterPro" id="IPR043131">
    <property type="entry name" value="BCAT-like_N"/>
</dbReference>
<dbReference type="SUPFAM" id="SSF56752">
    <property type="entry name" value="D-aminoacid aminotransferase-like PLP-dependent enzymes"/>
    <property type="match status" value="1"/>
</dbReference>
<dbReference type="InterPro" id="IPR015890">
    <property type="entry name" value="Chorismate_C"/>
</dbReference>
<organism evidence="2 3">
    <name type="scientific">Sulfoacidibacillus ferrooxidans</name>
    <dbReference type="NCBI Taxonomy" id="2005001"/>
    <lineage>
        <taxon>Bacteria</taxon>
        <taxon>Bacillati</taxon>
        <taxon>Bacillota</taxon>
        <taxon>Bacilli</taxon>
        <taxon>Bacillales</taxon>
        <taxon>Alicyclobacillaceae</taxon>
        <taxon>Sulfoacidibacillus</taxon>
    </lineage>
</organism>
<dbReference type="PRINTS" id="PR00095">
    <property type="entry name" value="ANTSNTHASEI"/>
</dbReference>
<gene>
    <name evidence="2" type="primary">menF</name>
    <name evidence="2" type="ORF">MM817_00657</name>
</gene>
<evidence type="ECO:0000313" key="3">
    <source>
        <dbReference type="Proteomes" id="UP001139263"/>
    </source>
</evidence>
<keyword evidence="2" id="KW-0413">Isomerase</keyword>
<dbReference type="Gene3D" id="3.20.10.10">
    <property type="entry name" value="D-amino Acid Aminotransferase, subunit A, domain 2"/>
    <property type="match status" value="1"/>
</dbReference>
<dbReference type="Gene3D" id="3.60.120.10">
    <property type="entry name" value="Anthranilate synthase"/>
    <property type="match status" value="1"/>
</dbReference>
<dbReference type="Pfam" id="PF01063">
    <property type="entry name" value="Aminotran_4"/>
    <property type="match status" value="1"/>
</dbReference>
<dbReference type="InterPro" id="IPR043132">
    <property type="entry name" value="BCAT-like_C"/>
</dbReference>
<dbReference type="PANTHER" id="PTHR11236">
    <property type="entry name" value="AMINOBENZOATE/ANTHRANILATE SYNTHASE"/>
    <property type="match status" value="1"/>
</dbReference>
<protein>
    <submittedName>
        <fullName evidence="2">Isochorismate synthase MenF</fullName>
        <ecNumber evidence="2">5.4.4.2</ecNumber>
    </submittedName>
</protein>
<dbReference type="EC" id="5.4.4.2" evidence="2"/>
<dbReference type="SUPFAM" id="SSF56322">
    <property type="entry name" value="ADC synthase"/>
    <property type="match status" value="1"/>
</dbReference>
<reference evidence="2" key="1">
    <citation type="submission" date="2022-03" db="EMBL/GenBank/DDBJ databases">
        <title>Draft Genome Sequence of Firmicute Strain S0AB, a Heterotrophic Iron/Sulfur-Oxidizing Extreme Acidophile.</title>
        <authorList>
            <person name="Vergara E."/>
            <person name="Pakostova E."/>
            <person name="Johnson D.B."/>
            <person name="Holmes D.S."/>
        </authorList>
    </citation>
    <scope>NUCLEOTIDE SEQUENCE</scope>
    <source>
        <strain evidence="2">S0AB</strain>
    </source>
</reference>
<evidence type="ECO:0000313" key="2">
    <source>
        <dbReference type="EMBL" id="MCI0182398.1"/>
    </source>
</evidence>
<accession>A0A9X1V958</accession>